<evidence type="ECO:0000256" key="8">
    <source>
        <dbReference type="ARBA" id="ARBA00023012"/>
    </source>
</evidence>
<dbReference type="InterPro" id="IPR003594">
    <property type="entry name" value="HATPase_dom"/>
</dbReference>
<dbReference type="SUPFAM" id="SSF55874">
    <property type="entry name" value="ATPase domain of HSP90 chaperone/DNA topoisomerase II/histidine kinase"/>
    <property type="match status" value="1"/>
</dbReference>
<dbReference type="EMBL" id="CP013234">
    <property type="protein sequence ID" value="AMP06494.1"/>
    <property type="molecule type" value="Genomic_DNA"/>
</dbReference>
<organism evidence="13 14">
    <name type="scientific">Collimonas pratensis</name>
    <dbReference type="NCBI Taxonomy" id="279113"/>
    <lineage>
        <taxon>Bacteria</taxon>
        <taxon>Pseudomonadati</taxon>
        <taxon>Pseudomonadota</taxon>
        <taxon>Betaproteobacteria</taxon>
        <taxon>Burkholderiales</taxon>
        <taxon>Oxalobacteraceae</taxon>
        <taxon>Collimonas</taxon>
    </lineage>
</organism>
<dbReference type="PROSITE" id="PS50113">
    <property type="entry name" value="PAC"/>
    <property type="match status" value="1"/>
</dbReference>
<keyword evidence="8" id="KW-0902">Two-component regulatory system</keyword>
<evidence type="ECO:0000256" key="7">
    <source>
        <dbReference type="ARBA" id="ARBA00022840"/>
    </source>
</evidence>
<dbReference type="PROSITE" id="PS50109">
    <property type="entry name" value="HIS_KIN"/>
    <property type="match status" value="1"/>
</dbReference>
<sequence length="693" mass="76532">MNNIESLESEAAASGNPHYQDLLKTRALDSLASTKTYVWRTTAAALAVSALVFAVAALVLVDCLYQITLPFSESQLPLMGANTAAGFLLATASLIVQCLVIGPRRLIKFFGKLLAVLLLLLAVATLMQDFMGSTSWLDAALGRLLSQPDLHLPIGLHPMVGIGFLFAGSALLLLDFRLGKEQYVAEYLAISLLFLSAIPLLGYLYGVSAMTQMVYATSIPLLSALAFLLFGLALMMSRPRHRLMAIITRHAPGGQMLRRSLPQMLILLIALHWLADWGTRQGIYDRSSLPPLLTLVDSVLVLFIFWRAGGKVDLEYGARLQSAAELAEATALLISVSDNTNDPIFVKDSQGRLIFANPACLRRLGLSWDQAKNRRSREILPLTEDADRVDQDDIRIMNGGVSETLAQTVQLPEGIVTFQTTKSPWFGQQGQVMGVVGIATDISERKRAEDSLKQRELELERTIAHRTALLRELANHMETIREEEKRAIARELHDNMGASLTALSMHLEGVYKILPENEHWQNRQGQMQTLLSSLVATTRRIQTELRPNMLELFGLKAAIVEQLEDFGARTEILCKSSLPDEDITIDHRIEIAVYRMLQEILNNVSKHAHASQVEVILDIDEDRLALTVRDNGVGMSQERFENTSTHGLRGLNERATYLGGKVRFSAAKDKGTAVVIELPISVQVQNSGEQGQA</sequence>
<evidence type="ECO:0000256" key="5">
    <source>
        <dbReference type="ARBA" id="ARBA00022741"/>
    </source>
</evidence>
<dbReference type="SMART" id="SM00091">
    <property type="entry name" value="PAS"/>
    <property type="match status" value="1"/>
</dbReference>
<dbReference type="InterPro" id="IPR013656">
    <property type="entry name" value="PAS_4"/>
</dbReference>
<feature type="transmembrane region" description="Helical" evidence="9">
    <location>
        <begin position="151"/>
        <end position="174"/>
    </location>
</feature>
<evidence type="ECO:0000256" key="2">
    <source>
        <dbReference type="ARBA" id="ARBA00012438"/>
    </source>
</evidence>
<dbReference type="Gene3D" id="3.30.450.20">
    <property type="entry name" value="PAS domain"/>
    <property type="match status" value="1"/>
</dbReference>
<dbReference type="SMART" id="SM00387">
    <property type="entry name" value="HATPase_c"/>
    <property type="match status" value="1"/>
</dbReference>
<dbReference type="PROSITE" id="PS50112">
    <property type="entry name" value="PAS"/>
    <property type="match status" value="1"/>
</dbReference>
<dbReference type="Pfam" id="PF02518">
    <property type="entry name" value="HATPase_c"/>
    <property type="match status" value="1"/>
</dbReference>
<dbReference type="STRING" id="279113.CPter91_4179"/>
<dbReference type="InterPro" id="IPR000014">
    <property type="entry name" value="PAS"/>
</dbReference>
<dbReference type="Gene3D" id="3.30.565.10">
    <property type="entry name" value="Histidine kinase-like ATPase, C-terminal domain"/>
    <property type="match status" value="1"/>
</dbReference>
<dbReference type="GO" id="GO:0000155">
    <property type="term" value="F:phosphorelay sensor kinase activity"/>
    <property type="evidence" value="ECO:0007669"/>
    <property type="project" value="InterPro"/>
</dbReference>
<evidence type="ECO:0000313" key="13">
    <source>
        <dbReference type="EMBL" id="AMP06494.1"/>
    </source>
</evidence>
<dbReference type="Gene3D" id="1.20.5.1930">
    <property type="match status" value="1"/>
</dbReference>
<feature type="transmembrane region" description="Helical" evidence="9">
    <location>
        <begin position="43"/>
        <end position="67"/>
    </location>
</feature>
<dbReference type="Pfam" id="PF07730">
    <property type="entry name" value="HisKA_3"/>
    <property type="match status" value="1"/>
</dbReference>
<keyword evidence="7" id="KW-0067">ATP-binding</keyword>
<feature type="transmembrane region" description="Helical" evidence="9">
    <location>
        <begin position="186"/>
        <end position="207"/>
    </location>
</feature>
<dbReference type="SUPFAM" id="SSF55785">
    <property type="entry name" value="PYP-like sensor domain (PAS domain)"/>
    <property type="match status" value="1"/>
</dbReference>
<dbReference type="PANTHER" id="PTHR24421">
    <property type="entry name" value="NITRATE/NITRITE SENSOR PROTEIN NARX-RELATED"/>
    <property type="match status" value="1"/>
</dbReference>
<evidence type="ECO:0000256" key="4">
    <source>
        <dbReference type="ARBA" id="ARBA00022679"/>
    </source>
</evidence>
<dbReference type="PATRIC" id="fig|279113.9.peg.4146"/>
<proteinExistence type="predicted"/>
<evidence type="ECO:0000259" key="11">
    <source>
        <dbReference type="PROSITE" id="PS50112"/>
    </source>
</evidence>
<dbReference type="InterPro" id="IPR005467">
    <property type="entry name" value="His_kinase_dom"/>
</dbReference>
<dbReference type="InterPro" id="IPR036890">
    <property type="entry name" value="HATPase_C_sf"/>
</dbReference>
<dbReference type="Pfam" id="PF08448">
    <property type="entry name" value="PAS_4"/>
    <property type="match status" value="1"/>
</dbReference>
<keyword evidence="3" id="KW-0597">Phosphoprotein</keyword>
<keyword evidence="5" id="KW-0547">Nucleotide-binding</keyword>
<gene>
    <name evidence="13" type="ORF">CPter91_4179</name>
</gene>
<keyword evidence="9" id="KW-1133">Transmembrane helix</keyword>
<dbReference type="InterPro" id="IPR000700">
    <property type="entry name" value="PAS-assoc_C"/>
</dbReference>
<dbReference type="EC" id="2.7.13.3" evidence="2"/>
<dbReference type="Proteomes" id="UP000074561">
    <property type="component" value="Chromosome"/>
</dbReference>
<comment type="catalytic activity">
    <reaction evidence="1">
        <text>ATP + protein L-histidine = ADP + protein N-phospho-L-histidine.</text>
        <dbReference type="EC" id="2.7.13.3"/>
    </reaction>
</comment>
<evidence type="ECO:0000259" key="12">
    <source>
        <dbReference type="PROSITE" id="PS50113"/>
    </source>
</evidence>
<dbReference type="CDD" id="cd16917">
    <property type="entry name" value="HATPase_UhpB-NarQ-NarX-like"/>
    <property type="match status" value="1"/>
</dbReference>
<feature type="transmembrane region" description="Helical" evidence="9">
    <location>
        <begin position="213"/>
        <end position="235"/>
    </location>
</feature>
<feature type="transmembrane region" description="Helical" evidence="9">
    <location>
        <begin position="79"/>
        <end position="101"/>
    </location>
</feature>
<evidence type="ECO:0000256" key="9">
    <source>
        <dbReference type="SAM" id="Phobius"/>
    </source>
</evidence>
<evidence type="ECO:0000259" key="10">
    <source>
        <dbReference type="PROSITE" id="PS50109"/>
    </source>
</evidence>
<dbReference type="AlphaFoldDB" id="A0A127Q900"/>
<evidence type="ECO:0000256" key="1">
    <source>
        <dbReference type="ARBA" id="ARBA00000085"/>
    </source>
</evidence>
<feature type="domain" description="PAC" evidence="12">
    <location>
        <begin position="402"/>
        <end position="454"/>
    </location>
</feature>
<accession>A0A127Q900</accession>
<dbReference type="InterPro" id="IPR011712">
    <property type="entry name" value="Sig_transdc_His_kin_sub3_dim/P"/>
</dbReference>
<evidence type="ECO:0000256" key="3">
    <source>
        <dbReference type="ARBA" id="ARBA00022553"/>
    </source>
</evidence>
<keyword evidence="6" id="KW-0418">Kinase</keyword>
<feature type="transmembrane region" description="Helical" evidence="9">
    <location>
        <begin position="113"/>
        <end position="131"/>
    </location>
</feature>
<dbReference type="GO" id="GO:0005524">
    <property type="term" value="F:ATP binding"/>
    <property type="evidence" value="ECO:0007669"/>
    <property type="project" value="UniProtKB-KW"/>
</dbReference>
<dbReference type="KEGG" id="cpra:CPter91_4179"/>
<keyword evidence="4" id="KW-0808">Transferase</keyword>
<dbReference type="InterPro" id="IPR035965">
    <property type="entry name" value="PAS-like_dom_sf"/>
</dbReference>
<dbReference type="NCBIfam" id="TIGR00229">
    <property type="entry name" value="sensory_box"/>
    <property type="match status" value="1"/>
</dbReference>
<feature type="domain" description="PAS" evidence="11">
    <location>
        <begin position="329"/>
        <end position="388"/>
    </location>
</feature>
<dbReference type="CDD" id="cd00130">
    <property type="entry name" value="PAS"/>
    <property type="match status" value="1"/>
</dbReference>
<dbReference type="PANTHER" id="PTHR24421:SF10">
    <property type="entry name" value="NITRATE_NITRITE SENSOR PROTEIN NARQ"/>
    <property type="match status" value="1"/>
</dbReference>
<evidence type="ECO:0000313" key="14">
    <source>
        <dbReference type="Proteomes" id="UP000074561"/>
    </source>
</evidence>
<dbReference type="GO" id="GO:0046983">
    <property type="term" value="F:protein dimerization activity"/>
    <property type="evidence" value="ECO:0007669"/>
    <property type="project" value="InterPro"/>
</dbReference>
<keyword evidence="9" id="KW-0472">Membrane</keyword>
<keyword evidence="9" id="KW-0812">Transmembrane</keyword>
<evidence type="ECO:0000256" key="6">
    <source>
        <dbReference type="ARBA" id="ARBA00022777"/>
    </source>
</evidence>
<name>A0A127Q900_9BURK</name>
<reference evidence="13 14" key="1">
    <citation type="submission" date="2015-11" db="EMBL/GenBank/DDBJ databases">
        <title>Exploring the genomic traits of fungus-feeding bacterial genus Collimonas.</title>
        <authorList>
            <person name="Song C."/>
            <person name="Schmidt R."/>
            <person name="de Jager V."/>
            <person name="Krzyzanowska D."/>
            <person name="Jongedijk E."/>
            <person name="Cankar K."/>
            <person name="Beekwilder J."/>
            <person name="van Veen A."/>
            <person name="de Boer W."/>
            <person name="van Veen J.A."/>
            <person name="Garbeva P."/>
        </authorList>
    </citation>
    <scope>NUCLEOTIDE SEQUENCE [LARGE SCALE GENOMIC DNA]</scope>
    <source>
        <strain evidence="13 14">Ter91</strain>
    </source>
</reference>
<feature type="transmembrane region" description="Helical" evidence="9">
    <location>
        <begin position="287"/>
        <end position="306"/>
    </location>
</feature>
<protein>
    <recommendedName>
        <fullName evidence="2">histidine kinase</fullName>
        <ecNumber evidence="2">2.7.13.3</ecNumber>
    </recommendedName>
</protein>
<dbReference type="GO" id="GO:0016020">
    <property type="term" value="C:membrane"/>
    <property type="evidence" value="ECO:0007669"/>
    <property type="project" value="InterPro"/>
</dbReference>
<dbReference type="InterPro" id="IPR050482">
    <property type="entry name" value="Sensor_HK_TwoCompSys"/>
</dbReference>
<dbReference type="RefSeq" id="WP_236905861.1">
    <property type="nucleotide sequence ID" value="NZ_CP013234.1"/>
</dbReference>
<feature type="domain" description="Histidine kinase" evidence="10">
    <location>
        <begin position="593"/>
        <end position="682"/>
    </location>
</feature>